<protein>
    <recommendedName>
        <fullName evidence="2">Phage tail protein</fullName>
    </recommendedName>
</protein>
<reference evidence="1" key="1">
    <citation type="submission" date="2024-06" db="EMBL/GenBank/DDBJ databases">
        <title>Complete genome sequence of the cellulolytic actinobacterium, Cellulosimicrobium ES-005.</title>
        <authorList>
            <person name="Matthews C.T."/>
            <person name="Underwood K.D."/>
            <person name="Ghanchi K.M."/>
            <person name="Fields S.D."/>
            <person name="Gardner S.G."/>
        </authorList>
    </citation>
    <scope>NUCLEOTIDE SEQUENCE</scope>
    <source>
        <strain evidence="1">ES-005</strain>
    </source>
</reference>
<dbReference type="RefSeq" id="WP_353707600.1">
    <property type="nucleotide sequence ID" value="NZ_CP159290.1"/>
</dbReference>
<name>A0AAU8FZK7_9MICO</name>
<proteinExistence type="predicted"/>
<sequence length="344" mass="36847">MSAWLGGRLLADDIPVVSGRVTAQVSQDVPERLSLTVPAQTTVDGSLFDWRPGSDPVHPLARYGQELQVSVVVSSTAGPESWETRVGRFLVTDWEDGDDGIVQVSAEGRLRRVKDALLTTPTQPRSGATLVSEARRLLPVGVSVAFDPALVDRACPAGMAWSDSRLSALQEIADAWPALLRTDEWGQVFFRAPLPDAPVPVLTLRDGERGTVETVARSDTRDGAFNQVVAESSASGVEDVQAVASQTTGPMAVGGQYGVVTKRWSSPLITTTNQALRSARTMLANSLLPATSVPVTCAPDPRIDLDDAVEVLRDGQRFWGWVTGYDLPLTVDDGPQRVDVGVQP</sequence>
<evidence type="ECO:0000313" key="1">
    <source>
        <dbReference type="EMBL" id="XCH29302.1"/>
    </source>
</evidence>
<gene>
    <name evidence="1" type="ORF">ABRQ22_17215</name>
</gene>
<dbReference type="EMBL" id="CP159290">
    <property type="protein sequence ID" value="XCH29302.1"/>
    <property type="molecule type" value="Genomic_DNA"/>
</dbReference>
<evidence type="ECO:0008006" key="2">
    <source>
        <dbReference type="Google" id="ProtNLM"/>
    </source>
</evidence>
<accession>A0AAU8FZK7</accession>
<organism evidence="1">
    <name type="scientific">Cellulosimicrobium sp. ES-005</name>
    <dbReference type="NCBI Taxonomy" id="3163031"/>
    <lineage>
        <taxon>Bacteria</taxon>
        <taxon>Bacillati</taxon>
        <taxon>Actinomycetota</taxon>
        <taxon>Actinomycetes</taxon>
        <taxon>Micrococcales</taxon>
        <taxon>Promicromonosporaceae</taxon>
        <taxon>Cellulosimicrobium</taxon>
    </lineage>
</organism>
<dbReference type="AlphaFoldDB" id="A0AAU8FZK7"/>